<sequence length="599" mass="67777">MKIGIFFGGQPREREISFAGGKTVFENIDKSLFTPVPIFVDSLGNFILIDNQYLYKNEIREFFPPPAMVQDRTYSVYVESVIATEGTDINEMIGAIGKKIEPQEFKNYFDIAFIAMHGPQLEDGAIQGLLEWYNVPYTNSGLMGSAIGIDKIAQNQLIELTLHQGKKSLTLTRLHWQKTDKLALFQKLIGEIGLPLVIKAPHQGSSIGVSIVRENDFHAFVKAVNQCLFIHSISKKEWIKLDEKSKVQYLQKLTNVNEGIGMPVILALSESVEDELNGHLCHHPQEVKERLDFHFRFGDEEMYMISAESETQVLIENYIKGKEFSCGVIQDEEGNPIALPPTEIIVGEIFDFNSKYQAGGSRKRLPMEASLDELLEVQAKCCEVFKQLQFKVCTRIDGFLTEDSQVFLHDPNTIPGMSPTSLVFKQFAEIGLNPTQTITYLIRASLQARLETGKNTHQLWKIFSELDKSIDNHQNEREKLPKIALIFGGFENPQASLLKVRKEYAKIASSGKSVPVLLYLTGTPQAPQYYLFPFNLLFKEDISEINQVLLADKHPLILETMRNAKAITKKYATEILPKAELVSYDTFVRNIDEVVNLTI</sequence>
<evidence type="ECO:0000256" key="4">
    <source>
        <dbReference type="PROSITE-ProRule" id="PRU00409"/>
    </source>
</evidence>
<keyword evidence="4" id="KW-0067">ATP-binding</keyword>
<evidence type="ECO:0000256" key="2">
    <source>
        <dbReference type="ARBA" id="ARBA00022598"/>
    </source>
</evidence>
<keyword evidence="4" id="KW-0547">Nucleotide-binding</keyword>
<dbReference type="OrthoDB" id="9813261at2"/>
<organism evidence="6 7">
    <name type="scientific">Thermoflexibacter ruber</name>
    <dbReference type="NCBI Taxonomy" id="1003"/>
    <lineage>
        <taxon>Bacteria</taxon>
        <taxon>Pseudomonadati</taxon>
        <taxon>Bacteroidota</taxon>
        <taxon>Cytophagia</taxon>
        <taxon>Cytophagales</taxon>
        <taxon>Thermoflexibacteraceae</taxon>
        <taxon>Thermoflexibacter</taxon>
    </lineage>
</organism>
<evidence type="ECO:0000256" key="1">
    <source>
        <dbReference type="ARBA" id="ARBA00010871"/>
    </source>
</evidence>
<feature type="domain" description="ATP-grasp" evidence="5">
    <location>
        <begin position="231"/>
        <end position="443"/>
    </location>
</feature>
<dbReference type="InterPro" id="IPR011127">
    <property type="entry name" value="Dala_Dala_lig_N"/>
</dbReference>
<reference evidence="7" key="1">
    <citation type="submission" date="2016-10" db="EMBL/GenBank/DDBJ databases">
        <authorList>
            <person name="Varghese N."/>
            <person name="Submissions S."/>
        </authorList>
    </citation>
    <scope>NUCLEOTIDE SEQUENCE [LARGE SCALE GENOMIC DNA]</scope>
    <source>
        <strain>GEY</strain>
        <strain evidence="7">DSM 9560</strain>
    </source>
</reference>
<dbReference type="Pfam" id="PF01820">
    <property type="entry name" value="Dala_Dala_lig_N"/>
    <property type="match status" value="1"/>
</dbReference>
<dbReference type="SUPFAM" id="SSF56059">
    <property type="entry name" value="Glutathione synthetase ATP-binding domain-like"/>
    <property type="match status" value="2"/>
</dbReference>
<dbReference type="STRING" id="1003.SAMN04488541_102176"/>
<comment type="similarity">
    <text evidence="1">Belongs to the D-alanine--D-alanine ligase family.</text>
</comment>
<dbReference type="SUPFAM" id="SSF52440">
    <property type="entry name" value="PreATP-grasp domain"/>
    <property type="match status" value="1"/>
</dbReference>
<dbReference type="GO" id="GO:0008716">
    <property type="term" value="F:D-alanine-D-alanine ligase activity"/>
    <property type="evidence" value="ECO:0007669"/>
    <property type="project" value="InterPro"/>
</dbReference>
<dbReference type="Gene3D" id="3.40.50.20">
    <property type="match status" value="1"/>
</dbReference>
<dbReference type="Gene3D" id="3.30.1490.20">
    <property type="entry name" value="ATP-grasp fold, A domain"/>
    <property type="match status" value="1"/>
</dbReference>
<dbReference type="InterPro" id="IPR013815">
    <property type="entry name" value="ATP_grasp_subdomain_1"/>
</dbReference>
<dbReference type="GO" id="GO:0005524">
    <property type="term" value="F:ATP binding"/>
    <property type="evidence" value="ECO:0007669"/>
    <property type="project" value="UniProtKB-UniRule"/>
</dbReference>
<evidence type="ECO:0000259" key="5">
    <source>
        <dbReference type="PROSITE" id="PS50975"/>
    </source>
</evidence>
<dbReference type="GO" id="GO:0046872">
    <property type="term" value="F:metal ion binding"/>
    <property type="evidence" value="ECO:0007669"/>
    <property type="project" value="InterPro"/>
</dbReference>
<dbReference type="PROSITE" id="PS50975">
    <property type="entry name" value="ATP_GRASP"/>
    <property type="match status" value="1"/>
</dbReference>
<evidence type="ECO:0000313" key="7">
    <source>
        <dbReference type="Proteomes" id="UP000199513"/>
    </source>
</evidence>
<dbReference type="Gene3D" id="3.30.470.20">
    <property type="entry name" value="ATP-grasp fold, B domain"/>
    <property type="match status" value="1"/>
</dbReference>
<evidence type="ECO:0000256" key="3">
    <source>
        <dbReference type="ARBA" id="ARBA00023316"/>
    </source>
</evidence>
<dbReference type="RefSeq" id="WP_091545906.1">
    <property type="nucleotide sequence ID" value="NZ_FONY01000021.1"/>
</dbReference>
<dbReference type="InterPro" id="IPR016185">
    <property type="entry name" value="PreATP-grasp_dom_sf"/>
</dbReference>
<dbReference type="PANTHER" id="PTHR23132:SF23">
    <property type="entry name" value="D-ALANINE--D-ALANINE LIGASE B"/>
    <property type="match status" value="1"/>
</dbReference>
<gene>
    <name evidence="6" type="ORF">SAMN04488541_102176</name>
</gene>
<dbReference type="Pfam" id="PF07478">
    <property type="entry name" value="Dala_Dala_lig_C"/>
    <property type="match status" value="1"/>
</dbReference>
<dbReference type="AlphaFoldDB" id="A0A1I2H592"/>
<keyword evidence="2 6" id="KW-0436">Ligase</keyword>
<dbReference type="Proteomes" id="UP000199513">
    <property type="component" value="Unassembled WGS sequence"/>
</dbReference>
<dbReference type="EMBL" id="FONY01000021">
    <property type="protein sequence ID" value="SFF24147.1"/>
    <property type="molecule type" value="Genomic_DNA"/>
</dbReference>
<protein>
    <submittedName>
        <fullName evidence="6">D-alanine-D-alanine ligase</fullName>
    </submittedName>
</protein>
<dbReference type="InterPro" id="IPR011761">
    <property type="entry name" value="ATP-grasp"/>
</dbReference>
<keyword evidence="7" id="KW-1185">Reference proteome</keyword>
<name>A0A1I2H592_9BACT</name>
<keyword evidence="3" id="KW-0961">Cell wall biogenesis/degradation</keyword>
<accession>A0A1I2H592</accession>
<dbReference type="InterPro" id="IPR011095">
    <property type="entry name" value="Dala_Dala_lig_C"/>
</dbReference>
<evidence type="ECO:0000313" key="6">
    <source>
        <dbReference type="EMBL" id="SFF24147.1"/>
    </source>
</evidence>
<dbReference type="PANTHER" id="PTHR23132">
    <property type="entry name" value="D-ALANINE--D-ALANINE LIGASE"/>
    <property type="match status" value="1"/>
</dbReference>
<dbReference type="GO" id="GO:0071555">
    <property type="term" value="P:cell wall organization"/>
    <property type="evidence" value="ECO:0007669"/>
    <property type="project" value="UniProtKB-KW"/>
</dbReference>
<proteinExistence type="inferred from homology"/>